<accession>A0A9W8G6C5</accession>
<feature type="domain" description="RmlD-like substrate binding" evidence="1">
    <location>
        <begin position="7"/>
        <end position="286"/>
    </location>
</feature>
<dbReference type="Gene3D" id="3.40.50.720">
    <property type="entry name" value="NAD(P)-binding Rossmann-like Domain"/>
    <property type="match status" value="1"/>
</dbReference>
<dbReference type="GO" id="GO:0048269">
    <property type="term" value="C:methionine adenosyltransferase complex"/>
    <property type="evidence" value="ECO:0007669"/>
    <property type="project" value="TreeGrafter"/>
</dbReference>
<evidence type="ECO:0000313" key="3">
    <source>
        <dbReference type="Proteomes" id="UP001151518"/>
    </source>
</evidence>
<dbReference type="PANTHER" id="PTHR10491:SF4">
    <property type="entry name" value="METHIONINE ADENOSYLTRANSFERASE 2 SUBUNIT BETA"/>
    <property type="match status" value="1"/>
</dbReference>
<dbReference type="PANTHER" id="PTHR10491">
    <property type="entry name" value="DTDP-4-DEHYDRORHAMNOSE REDUCTASE"/>
    <property type="match status" value="1"/>
</dbReference>
<dbReference type="SUPFAM" id="SSF51735">
    <property type="entry name" value="NAD(P)-binding Rossmann-fold domains"/>
    <property type="match status" value="1"/>
</dbReference>
<dbReference type="Proteomes" id="UP001151518">
    <property type="component" value="Unassembled WGS sequence"/>
</dbReference>
<dbReference type="EMBL" id="JANBTW010000034">
    <property type="protein sequence ID" value="KAJ2677161.1"/>
    <property type="molecule type" value="Genomic_DNA"/>
</dbReference>
<gene>
    <name evidence="2" type="ORF">GGI25_003257</name>
</gene>
<dbReference type="Pfam" id="PF04321">
    <property type="entry name" value="RmlD_sub_bind"/>
    <property type="match status" value="1"/>
</dbReference>
<dbReference type="InterPro" id="IPR005913">
    <property type="entry name" value="dTDP_dehydrorham_reduct"/>
</dbReference>
<dbReference type="CDD" id="cd05254">
    <property type="entry name" value="dTDP_HR_like_SDR_e"/>
    <property type="match status" value="1"/>
</dbReference>
<sequence>MDSSNIKVVVTGASGFLGRAVLSEAQRRGLHAVGMAHTRASGGLAQVDLLDAQATGDFIAREAPQCIIHCAAEKRPAAVEHSTQAHRLNVEVPALLARLAQTHNAYLIYVSTEYVFDGTSPPYEAHDAPNPLNKYGLSKLQGEHAALANAGAAVLRLPLLYGRTVDPAESQFGALVQKLCSGARLEANAWQKRYPTSTEDVARVLIDMSMSAASAGWLSGIYQFASQEMLTQYTMCEALKDILGSASEIVPLTHSVDSVVRPEDTRMSVRALEEAGINVQCTPFRQWWTTHLQTL</sequence>
<dbReference type="OrthoDB" id="6235964at2759"/>
<dbReference type="InterPro" id="IPR029903">
    <property type="entry name" value="RmlD-like-bd"/>
</dbReference>
<comment type="caution">
    <text evidence="2">The sequence shown here is derived from an EMBL/GenBank/DDBJ whole genome shotgun (WGS) entry which is preliminary data.</text>
</comment>
<dbReference type="GO" id="GO:0048270">
    <property type="term" value="F:methionine adenosyltransferase regulator activity"/>
    <property type="evidence" value="ECO:0007669"/>
    <property type="project" value="TreeGrafter"/>
</dbReference>
<reference evidence="2" key="1">
    <citation type="submission" date="2022-07" db="EMBL/GenBank/DDBJ databases">
        <title>Phylogenomic reconstructions and comparative analyses of Kickxellomycotina fungi.</title>
        <authorList>
            <person name="Reynolds N.K."/>
            <person name="Stajich J.E."/>
            <person name="Barry K."/>
            <person name="Grigoriev I.V."/>
            <person name="Crous P."/>
            <person name="Smith M.E."/>
        </authorList>
    </citation>
    <scope>NUCLEOTIDE SEQUENCE</scope>
    <source>
        <strain evidence="2">NRRL 3115</strain>
    </source>
</reference>
<organism evidence="2 3">
    <name type="scientific">Coemansia spiralis</name>
    <dbReference type="NCBI Taxonomy" id="417178"/>
    <lineage>
        <taxon>Eukaryota</taxon>
        <taxon>Fungi</taxon>
        <taxon>Fungi incertae sedis</taxon>
        <taxon>Zoopagomycota</taxon>
        <taxon>Kickxellomycotina</taxon>
        <taxon>Kickxellomycetes</taxon>
        <taxon>Kickxellales</taxon>
        <taxon>Kickxellaceae</taxon>
        <taxon>Coemansia</taxon>
    </lineage>
</organism>
<dbReference type="InterPro" id="IPR036291">
    <property type="entry name" value="NAD(P)-bd_dom_sf"/>
</dbReference>
<dbReference type="GO" id="GO:0006556">
    <property type="term" value="P:S-adenosylmethionine biosynthetic process"/>
    <property type="evidence" value="ECO:0007669"/>
    <property type="project" value="TreeGrafter"/>
</dbReference>
<proteinExistence type="predicted"/>
<protein>
    <recommendedName>
        <fullName evidence="1">RmlD-like substrate binding domain-containing protein</fullName>
    </recommendedName>
</protein>
<evidence type="ECO:0000313" key="2">
    <source>
        <dbReference type="EMBL" id="KAJ2677161.1"/>
    </source>
</evidence>
<name>A0A9W8G6C5_9FUNG</name>
<dbReference type="AlphaFoldDB" id="A0A9W8G6C5"/>
<evidence type="ECO:0000259" key="1">
    <source>
        <dbReference type="Pfam" id="PF04321"/>
    </source>
</evidence>